<gene>
    <name evidence="11" type="primary">fabV</name>
    <name evidence="15" type="ORF">TH53_10950</name>
</gene>
<dbReference type="PANTHER" id="PTHR37480:SF1">
    <property type="entry name" value="ENOYL-[ACYL-CARRIER-PROTEIN] REDUCTASE [NADH]"/>
    <property type="match status" value="1"/>
</dbReference>
<evidence type="ECO:0000259" key="14">
    <source>
        <dbReference type="Pfam" id="PF12242"/>
    </source>
</evidence>
<dbReference type="HAMAP" id="MF_01838">
    <property type="entry name" value="FabV_reductase"/>
    <property type="match status" value="1"/>
</dbReference>
<dbReference type="Pfam" id="PF12242">
    <property type="entry name" value="Eno-Rase_NADH_b"/>
    <property type="match status" value="1"/>
</dbReference>
<keyword evidence="6 11" id="KW-0443">Lipid metabolism</keyword>
<dbReference type="InterPro" id="IPR050048">
    <property type="entry name" value="FabV-like_NADH_b"/>
</dbReference>
<dbReference type="Pfam" id="PF12241">
    <property type="entry name" value="Enoyl_reductase"/>
    <property type="match status" value="1"/>
</dbReference>
<dbReference type="InterPro" id="IPR024906">
    <property type="entry name" value="Eno_Rdtase_FAD-bd_dom"/>
</dbReference>
<keyword evidence="7 11" id="KW-0275">Fatty acid biosynthesis</keyword>
<comment type="caution">
    <text evidence="15">The sequence shown here is derived from an EMBL/GenBank/DDBJ whole genome shotgun (WGS) entry which is preliminary data.</text>
</comment>
<feature type="domain" description="Enoyl reductase FAD binding" evidence="12">
    <location>
        <begin position="323"/>
        <end position="385"/>
    </location>
</feature>
<reference evidence="15 16" key="1">
    <citation type="submission" date="2015-01" db="EMBL/GenBank/DDBJ databases">
        <title>Draft genome sequence of Pedobacter sp. NL19 isolated from sludge of an effluent treatment pond in an abandoned uranium mine.</title>
        <authorList>
            <person name="Santos T."/>
            <person name="Caetano T."/>
            <person name="Covas C."/>
            <person name="Cruz A."/>
            <person name="Mendo S."/>
        </authorList>
    </citation>
    <scope>NUCLEOTIDE SEQUENCE [LARGE SCALE GENOMIC DNA]</scope>
    <source>
        <strain evidence="15 16">NL19</strain>
    </source>
</reference>
<keyword evidence="4 11" id="KW-0560">Oxidoreductase</keyword>
<proteinExistence type="inferred from homology"/>
<evidence type="ECO:0000256" key="7">
    <source>
        <dbReference type="ARBA" id="ARBA00023160"/>
    </source>
</evidence>
<evidence type="ECO:0000256" key="1">
    <source>
        <dbReference type="ARBA" id="ARBA00011245"/>
    </source>
</evidence>
<dbReference type="PANTHER" id="PTHR37480">
    <property type="entry name" value="ENOYL-[ACYL-CARRIER-PROTEIN] REDUCTASE [NADH]"/>
    <property type="match status" value="1"/>
</dbReference>
<dbReference type="GO" id="GO:0004318">
    <property type="term" value="F:enoyl-[acyl-carrier-protein] reductase (NADH) activity"/>
    <property type="evidence" value="ECO:0007669"/>
    <property type="project" value="UniProtKB-UniRule"/>
</dbReference>
<evidence type="ECO:0000256" key="3">
    <source>
        <dbReference type="ARBA" id="ARBA00022832"/>
    </source>
</evidence>
<dbReference type="InterPro" id="IPR010758">
    <property type="entry name" value="Trans-2-enoyl-CoA_reductase"/>
</dbReference>
<feature type="binding site" evidence="11">
    <location>
        <begin position="110"/>
        <end position="111"/>
    </location>
    <ligand>
        <name>NAD(+)</name>
        <dbReference type="ChEBI" id="CHEBI:57540"/>
    </ligand>
</feature>
<keyword evidence="3 11" id="KW-0276">Fatty acid metabolism</keyword>
<dbReference type="Pfam" id="PF07055">
    <property type="entry name" value="Eno-Rase_FAD_bd"/>
    <property type="match status" value="1"/>
</dbReference>
<evidence type="ECO:0000256" key="6">
    <source>
        <dbReference type="ARBA" id="ARBA00023098"/>
    </source>
</evidence>
<dbReference type="AlphaFoldDB" id="A0A0D0GLS7"/>
<comment type="function">
    <text evidence="11">Involved in the final reduction of the elongation cycle of fatty acid synthesis (FAS II). Catalyzes the reduction of a carbon-carbon double bond in an enoyl moiety that is covalently linked to an acyl carrier protein (ACP).</text>
</comment>
<evidence type="ECO:0000256" key="8">
    <source>
        <dbReference type="ARBA" id="ARBA00048302"/>
    </source>
</evidence>
<dbReference type="Gene3D" id="3.40.50.720">
    <property type="entry name" value="NAD(P)-binding Rossmann-like Domain"/>
    <property type="match status" value="1"/>
</dbReference>
<feature type="binding site" evidence="11">
    <location>
        <begin position="73"/>
        <end position="74"/>
    </location>
    <ligand>
        <name>NAD(+)</name>
        <dbReference type="ChEBI" id="CHEBI:57540"/>
    </ligand>
</feature>
<dbReference type="Proteomes" id="UP000032049">
    <property type="component" value="Unassembled WGS sequence"/>
</dbReference>
<comment type="catalytic activity">
    <reaction evidence="8">
        <text>a 2,3-saturated acyl-CoA + NAD(+) = a (2E)-enoyl-CoA + NADH + H(+)</text>
        <dbReference type="Rhea" id="RHEA:18177"/>
        <dbReference type="ChEBI" id="CHEBI:15378"/>
        <dbReference type="ChEBI" id="CHEBI:57540"/>
        <dbReference type="ChEBI" id="CHEBI:57945"/>
        <dbReference type="ChEBI" id="CHEBI:58856"/>
        <dbReference type="ChEBI" id="CHEBI:65111"/>
        <dbReference type="EC" id="1.3.1.44"/>
    </reaction>
</comment>
<dbReference type="GO" id="GO:0006633">
    <property type="term" value="P:fatty acid biosynthetic process"/>
    <property type="evidence" value="ECO:0007669"/>
    <property type="project" value="UniProtKB-UniRule"/>
</dbReference>
<dbReference type="FunFam" id="3.40.50.720:FF:000221">
    <property type="entry name" value="Enoyl-[acyl-carrier-protein] reductase [NADH]"/>
    <property type="match status" value="1"/>
</dbReference>
<comment type="similarity">
    <text evidence="10 11">Belongs to the TER reductase family.</text>
</comment>
<feature type="site" description="Plays an important role in discriminating NADH against NADPH" evidence="11">
    <location>
        <position position="74"/>
    </location>
</feature>
<organism evidence="15 16">
    <name type="scientific">Pedobacter lusitanus</name>
    <dbReference type="NCBI Taxonomy" id="1503925"/>
    <lineage>
        <taxon>Bacteria</taxon>
        <taxon>Pseudomonadati</taxon>
        <taxon>Bacteroidota</taxon>
        <taxon>Sphingobacteriia</taxon>
        <taxon>Sphingobacteriales</taxon>
        <taxon>Sphingobacteriaceae</taxon>
        <taxon>Pedobacter</taxon>
    </lineage>
</organism>
<feature type="binding site" evidence="11">
    <location>
        <position position="224"/>
    </location>
    <ligand>
        <name>substrate</name>
    </ligand>
</feature>
<comment type="catalytic activity">
    <reaction evidence="9 11">
        <text>a 2,3-saturated acyl-[ACP] + NAD(+) = a (2E)-enoyl-[ACP] + NADH + H(+)</text>
        <dbReference type="Rhea" id="RHEA:10240"/>
        <dbReference type="Rhea" id="RHEA-COMP:9925"/>
        <dbReference type="Rhea" id="RHEA-COMP:9926"/>
        <dbReference type="ChEBI" id="CHEBI:15378"/>
        <dbReference type="ChEBI" id="CHEBI:57540"/>
        <dbReference type="ChEBI" id="CHEBI:57945"/>
        <dbReference type="ChEBI" id="CHEBI:78784"/>
        <dbReference type="ChEBI" id="CHEBI:78785"/>
        <dbReference type="EC" id="1.3.1.9"/>
    </reaction>
</comment>
<feature type="binding site" evidence="11">
    <location>
        <begin position="47"/>
        <end position="52"/>
    </location>
    <ligand>
        <name>NAD(+)</name>
        <dbReference type="ChEBI" id="CHEBI:57540"/>
    </ligand>
</feature>
<feature type="binding site" evidence="11">
    <location>
        <position position="243"/>
    </location>
    <ligand>
        <name>NAD(+)</name>
        <dbReference type="ChEBI" id="CHEBI:57540"/>
    </ligand>
</feature>
<dbReference type="OrthoDB" id="9802260at2"/>
<evidence type="ECO:0000256" key="5">
    <source>
        <dbReference type="ARBA" id="ARBA00023027"/>
    </source>
</evidence>
<sequence>MIIAPRIRGFICLTAHPEGCEQNVVNQINYVKSKGAIAGPKRVLVIGASTGFGLASRITSAFGSDASTIGVYFEKPPAPGKTASPGWYNTAAFEAKAQEAGLYAKSINGDAFSDEIKQKTLDLIKADLGQIDLVIYSLASPRRTHPKTGVVYNSVLKPIGQSFTNKTVDFHTGVVSDISIQPANEEEIENTVAVMGGEDWGFWIEDLKAAGLLAEGATTVAYSYIGPEVTESVYRKGTIGRAKDDLEATAFRITEKLKDLNGKAYVSVNKALVTQASSAIPVIPLYISLLYKVMKAKGTHEGCIEQIQRLFQDRLYSGAEVPTDANGRIRVDDLEMDAETQAEVNRLWADVSTESLPAIGDLAGYKHDFLNLFGFDVAGVDYEADTNEMVEVPGLV</sequence>
<evidence type="ECO:0000256" key="11">
    <source>
        <dbReference type="HAMAP-Rule" id="MF_01838"/>
    </source>
</evidence>
<evidence type="ECO:0000256" key="4">
    <source>
        <dbReference type="ARBA" id="ARBA00023002"/>
    </source>
</evidence>
<keyword evidence="2 11" id="KW-0444">Lipid biosynthesis</keyword>
<feature type="active site" description="Proton donor" evidence="11">
    <location>
        <position position="234"/>
    </location>
</feature>
<feature type="binding site" evidence="11">
    <location>
        <begin position="272"/>
        <end position="274"/>
    </location>
    <ligand>
        <name>NAD(+)</name>
        <dbReference type="ChEBI" id="CHEBI:57540"/>
    </ligand>
</feature>
<dbReference type="STRING" id="1503925.TH53_10950"/>
<keyword evidence="16" id="KW-1185">Reference proteome</keyword>
<feature type="domain" description="Trans-2-enoyl-CoA reductase catalytic" evidence="13">
    <location>
        <begin position="81"/>
        <end position="316"/>
    </location>
</feature>
<evidence type="ECO:0000259" key="13">
    <source>
        <dbReference type="Pfam" id="PF12241"/>
    </source>
</evidence>
<keyword evidence="5 11" id="KW-0520">NAD</keyword>
<dbReference type="NCBIfam" id="NF043048">
    <property type="entry name" value="EnoyACPredFabV"/>
    <property type="match status" value="1"/>
</dbReference>
<dbReference type="NCBIfam" id="NF010177">
    <property type="entry name" value="PRK13656.1"/>
    <property type="match status" value="1"/>
</dbReference>
<protein>
    <recommendedName>
        <fullName evidence="11">Enoyl-[acyl-carrier-protein] reductase [NADH]</fullName>
        <shortName evidence="11">ENR</shortName>
        <ecNumber evidence="11">1.3.1.9</ecNumber>
    </recommendedName>
</protein>
<evidence type="ECO:0000259" key="12">
    <source>
        <dbReference type="Pfam" id="PF07055"/>
    </source>
</evidence>
<evidence type="ECO:0000256" key="2">
    <source>
        <dbReference type="ARBA" id="ARBA00022516"/>
    </source>
</evidence>
<dbReference type="RefSeq" id="WP_041881774.1">
    <property type="nucleotide sequence ID" value="NZ_CP157278.1"/>
</dbReference>
<dbReference type="InterPro" id="IPR024910">
    <property type="entry name" value="Enoyl-CoA_Rdtase_cat_dom"/>
</dbReference>
<comment type="subunit">
    <text evidence="1 11">Monomer.</text>
</comment>
<evidence type="ECO:0000313" key="15">
    <source>
        <dbReference type="EMBL" id="KIO77150.1"/>
    </source>
</evidence>
<dbReference type="GO" id="GO:0051287">
    <property type="term" value="F:NAD binding"/>
    <property type="evidence" value="ECO:0007669"/>
    <property type="project" value="UniProtKB-UniRule"/>
</dbReference>
<evidence type="ECO:0000313" key="16">
    <source>
        <dbReference type="Proteomes" id="UP000032049"/>
    </source>
</evidence>
<dbReference type="EMBL" id="JXRA01000044">
    <property type="protein sequence ID" value="KIO77150.1"/>
    <property type="molecule type" value="Genomic_DNA"/>
</dbReference>
<feature type="binding site" evidence="11">
    <location>
        <begin position="138"/>
        <end position="139"/>
    </location>
    <ligand>
        <name>NAD(+)</name>
        <dbReference type="ChEBI" id="CHEBI:57540"/>
    </ligand>
</feature>
<dbReference type="GO" id="GO:0050343">
    <property type="term" value="F:trans-2-enoyl-CoA reductase (NADH) activity"/>
    <property type="evidence" value="ECO:0007669"/>
    <property type="project" value="UniProtKB-EC"/>
</dbReference>
<evidence type="ECO:0000256" key="9">
    <source>
        <dbReference type="ARBA" id="ARBA00048572"/>
    </source>
</evidence>
<name>A0A0D0GLS7_9SPHI</name>
<comment type="pathway">
    <text evidence="11">Lipid metabolism; fatty acid biosynthesis.</text>
</comment>
<dbReference type="EC" id="1.3.1.9" evidence="11"/>
<dbReference type="UniPathway" id="UPA00094"/>
<evidence type="ECO:0000256" key="10">
    <source>
        <dbReference type="ARBA" id="ARBA00060887"/>
    </source>
</evidence>
<feature type="domain" description="Trans-2-enoyl-CoA reductase-like NAD(P)H binding" evidence="14">
    <location>
        <begin position="2"/>
        <end position="77"/>
    </location>
</feature>
<accession>A0A0D0GLS7</accession>